<dbReference type="RefSeq" id="WP_190478463.1">
    <property type="nucleotide sequence ID" value="NZ_JACJSG010000054.1"/>
</dbReference>
<dbReference type="SUPFAM" id="SSF51556">
    <property type="entry name" value="Metallo-dependent hydrolases"/>
    <property type="match status" value="1"/>
</dbReference>
<sequence length="337" mass="38721">MKKIDAYTHFCPLTFIEFLESSTEKQPHVFRKLFSATPTLTDPDLRLRLMDKNGIDMHVLVPLPWIEATPTIYTNPIVAAQAAKLCNDELYQIVSHHPDRFLGVAILPTTNSEILMAEFERAINELGFIGAVIFIGPTAVRGDDQIYEPLYQRAAELGVPLWLHPCRPGNYPDYIDENKSEYLLWQTLGWLMDTSSVMVRLVFSGIFQRYPQIKFITHHHGALIPLFAKRMQESYTYFECNSDVKLNANISQPYINHFKNFYCDTATLGYEPLLLEMAYNFFGVDHILFGSDTPMDTKAGDILTSETDRSIANLNITEDEREKIYGLNFINLIKRYN</sequence>
<proteinExistence type="predicted"/>
<dbReference type="Pfam" id="PF04909">
    <property type="entry name" value="Amidohydro_2"/>
    <property type="match status" value="1"/>
</dbReference>
<gene>
    <name evidence="3" type="ORF">H6G83_28730</name>
</gene>
<organism evidence="3 4">
    <name type="scientific">Anabaena azotica FACHB-119</name>
    <dbReference type="NCBI Taxonomy" id="947527"/>
    <lineage>
        <taxon>Bacteria</taxon>
        <taxon>Bacillati</taxon>
        <taxon>Cyanobacteriota</taxon>
        <taxon>Cyanophyceae</taxon>
        <taxon>Nostocales</taxon>
        <taxon>Nostocaceae</taxon>
        <taxon>Anabaena</taxon>
        <taxon>Anabaena azotica</taxon>
    </lineage>
</organism>
<evidence type="ECO:0000313" key="4">
    <source>
        <dbReference type="Proteomes" id="UP000661112"/>
    </source>
</evidence>
<dbReference type="InterPro" id="IPR032466">
    <property type="entry name" value="Metal_Hydrolase"/>
</dbReference>
<comment type="caution">
    <text evidence="3">The sequence shown here is derived from an EMBL/GenBank/DDBJ whole genome shotgun (WGS) entry which is preliminary data.</text>
</comment>
<feature type="domain" description="Amidohydrolase-related" evidence="2">
    <location>
        <begin position="4"/>
        <end position="328"/>
    </location>
</feature>
<dbReference type="InterPro" id="IPR006680">
    <property type="entry name" value="Amidohydro-rel"/>
</dbReference>
<dbReference type="EMBL" id="JACJSG010000054">
    <property type="protein sequence ID" value="MBD2504550.1"/>
    <property type="molecule type" value="Genomic_DNA"/>
</dbReference>
<evidence type="ECO:0000259" key="2">
    <source>
        <dbReference type="Pfam" id="PF04909"/>
    </source>
</evidence>
<keyword evidence="4" id="KW-1185">Reference proteome</keyword>
<keyword evidence="1" id="KW-0456">Lyase</keyword>
<dbReference type="PANTHER" id="PTHR21240:SF28">
    <property type="entry name" value="ISO-OROTATE DECARBOXYLASE (EUROFUNG)"/>
    <property type="match status" value="1"/>
</dbReference>
<protein>
    <submittedName>
        <fullName evidence="3">Amidohydrolase family protein</fullName>
    </submittedName>
</protein>
<evidence type="ECO:0000313" key="3">
    <source>
        <dbReference type="EMBL" id="MBD2504550.1"/>
    </source>
</evidence>
<accession>A0ABR8DBG0</accession>
<dbReference type="InterPro" id="IPR032465">
    <property type="entry name" value="ACMSD"/>
</dbReference>
<evidence type="ECO:0000256" key="1">
    <source>
        <dbReference type="ARBA" id="ARBA00023239"/>
    </source>
</evidence>
<dbReference type="Gene3D" id="3.20.20.140">
    <property type="entry name" value="Metal-dependent hydrolases"/>
    <property type="match status" value="1"/>
</dbReference>
<dbReference type="Proteomes" id="UP000661112">
    <property type="component" value="Unassembled WGS sequence"/>
</dbReference>
<name>A0ABR8DBG0_9NOST</name>
<reference evidence="3 4" key="1">
    <citation type="journal article" date="2020" name="ISME J.">
        <title>Comparative genomics reveals insights into cyanobacterial evolution and habitat adaptation.</title>
        <authorList>
            <person name="Chen M.Y."/>
            <person name="Teng W.K."/>
            <person name="Zhao L."/>
            <person name="Hu C.X."/>
            <person name="Zhou Y.K."/>
            <person name="Han B.P."/>
            <person name="Song L.R."/>
            <person name="Shu W.S."/>
        </authorList>
    </citation>
    <scope>NUCLEOTIDE SEQUENCE [LARGE SCALE GENOMIC DNA]</scope>
    <source>
        <strain evidence="3 4">FACHB-119</strain>
    </source>
</reference>
<dbReference type="PANTHER" id="PTHR21240">
    <property type="entry name" value="2-AMINO-3-CARBOXYLMUCONATE-6-SEMIALDEHYDE DECARBOXYLASE"/>
    <property type="match status" value="1"/>
</dbReference>